<feature type="domain" description="DUF4382" evidence="1">
    <location>
        <begin position="40"/>
        <end position="188"/>
    </location>
</feature>
<evidence type="ECO:0000313" key="3">
    <source>
        <dbReference type="Proteomes" id="UP001179361"/>
    </source>
</evidence>
<dbReference type="EMBL" id="JAJNOC010000006">
    <property type="protein sequence ID" value="MCD2518193.1"/>
    <property type="molecule type" value="Genomic_DNA"/>
</dbReference>
<comment type="caution">
    <text evidence="2">The sequence shown here is derived from an EMBL/GenBank/DDBJ whole genome shotgun (WGS) entry which is preliminary data.</text>
</comment>
<accession>A0ABS8Q9H6</accession>
<dbReference type="PROSITE" id="PS51257">
    <property type="entry name" value="PROKAR_LIPOPROTEIN"/>
    <property type="match status" value="1"/>
</dbReference>
<dbReference type="Gene3D" id="2.60.40.1120">
    <property type="entry name" value="Carboxypeptidase-like, regulatory domain"/>
    <property type="match status" value="1"/>
</dbReference>
<name>A0ABS8Q9H6_9BURK</name>
<dbReference type="Pfam" id="PF14321">
    <property type="entry name" value="DUF4382"/>
    <property type="match status" value="1"/>
</dbReference>
<keyword evidence="3" id="KW-1185">Reference proteome</keyword>
<sequence>MLRNETRAALIGVVLLGAAVLVACGGEIGGERPAPVNTLGTLAVSLTDAPACGFDAVNVTVDKVRVHRSAAALEGDAGWTDIALHPARKINLLNLSNGALEALGQATLEAGHYAQLRLVLGADAGGMAHTVVPHDGRSELPLETRDADSIRLAGAFEVRAGHATEVVLDFDACKSVLTRGKGRYALKPSVKVVPVAANGITGFVSTALLGHGVQVSAQQDGVIVGATTPDPATGEFFLSRLAPGDYDVVITADNSAASVVAGVPVASSTSHTVLSTLGAPILLAPGASGSIGGEVDKAAAGGEPVFVAAKQHVEGGPTVTIKYAGADLASGAYTIDRLPVGAPQFARYSEALPLAFSAGEAGGSYRIEASGGAAEEVDIGAANRHDVDLALLETRLHN</sequence>
<protein>
    <submittedName>
        <fullName evidence="2">DUF4382 domain-containing protein</fullName>
    </submittedName>
</protein>
<dbReference type="RefSeq" id="WP_231059483.1">
    <property type="nucleotide sequence ID" value="NZ_JAJNOC010000006.1"/>
</dbReference>
<evidence type="ECO:0000259" key="1">
    <source>
        <dbReference type="Pfam" id="PF14321"/>
    </source>
</evidence>
<reference evidence="2" key="1">
    <citation type="submission" date="2021-11" db="EMBL/GenBank/DDBJ databases">
        <title>The complete genome of Massilia sp sp. G4R7.</title>
        <authorList>
            <person name="Liu L."/>
            <person name="Yue J."/>
            <person name="Yuan J."/>
            <person name="Yang F."/>
            <person name="Li L."/>
        </authorList>
    </citation>
    <scope>NUCLEOTIDE SEQUENCE</scope>
    <source>
        <strain evidence="2">G4R7</strain>
    </source>
</reference>
<organism evidence="2 3">
    <name type="scientific">Massilia phyllostachyos</name>
    <dbReference type="NCBI Taxonomy" id="2898585"/>
    <lineage>
        <taxon>Bacteria</taxon>
        <taxon>Pseudomonadati</taxon>
        <taxon>Pseudomonadota</taxon>
        <taxon>Betaproteobacteria</taxon>
        <taxon>Burkholderiales</taxon>
        <taxon>Oxalobacteraceae</taxon>
        <taxon>Telluria group</taxon>
        <taxon>Massilia</taxon>
    </lineage>
</organism>
<dbReference type="InterPro" id="IPR025491">
    <property type="entry name" value="DUF4382"/>
</dbReference>
<gene>
    <name evidence="2" type="ORF">LQ564_17935</name>
</gene>
<dbReference type="Proteomes" id="UP001179361">
    <property type="component" value="Unassembled WGS sequence"/>
</dbReference>
<evidence type="ECO:0000313" key="2">
    <source>
        <dbReference type="EMBL" id="MCD2518193.1"/>
    </source>
</evidence>
<proteinExistence type="predicted"/>